<feature type="compositionally biased region" description="Pro residues" evidence="1">
    <location>
        <begin position="29"/>
        <end position="38"/>
    </location>
</feature>
<feature type="region of interest" description="Disordered" evidence="1">
    <location>
        <begin position="1"/>
        <end position="55"/>
    </location>
</feature>
<dbReference type="AlphaFoldDB" id="A0AAN8AHI7"/>
<evidence type="ECO:0000313" key="2">
    <source>
        <dbReference type="EMBL" id="KAK5855267.1"/>
    </source>
</evidence>
<proteinExistence type="predicted"/>
<dbReference type="EMBL" id="JAUZQC010000018">
    <property type="protein sequence ID" value="KAK5855267.1"/>
    <property type="molecule type" value="Genomic_DNA"/>
</dbReference>
<reference evidence="2 3" key="1">
    <citation type="journal article" date="2023" name="Genes (Basel)">
        <title>Chromosome-Level Genome Assembly and Circadian Gene Repertoire of the Patagonia Blennie Eleginops maclovinus-The Closest Ancestral Proxy of Antarctic Cryonotothenioids.</title>
        <authorList>
            <person name="Cheng C.C."/>
            <person name="Rivera-Colon A.G."/>
            <person name="Minhas B.F."/>
            <person name="Wilson L."/>
            <person name="Rayamajhi N."/>
            <person name="Vargas-Chacoff L."/>
            <person name="Catchen J.M."/>
        </authorList>
    </citation>
    <scope>NUCLEOTIDE SEQUENCE [LARGE SCALE GENOMIC DNA]</scope>
    <source>
        <strain evidence="2">JMC-PN-2008</strain>
    </source>
</reference>
<evidence type="ECO:0000313" key="3">
    <source>
        <dbReference type="Proteomes" id="UP001346869"/>
    </source>
</evidence>
<feature type="compositionally biased region" description="Low complexity" evidence="1">
    <location>
        <begin position="16"/>
        <end position="25"/>
    </location>
</feature>
<keyword evidence="3" id="KW-1185">Reference proteome</keyword>
<protein>
    <submittedName>
        <fullName evidence="2">Uncharacterized protein</fullName>
    </submittedName>
</protein>
<comment type="caution">
    <text evidence="2">The sequence shown here is derived from an EMBL/GenBank/DDBJ whole genome shotgun (WGS) entry which is preliminary data.</text>
</comment>
<reference evidence="2 3" key="2">
    <citation type="journal article" date="2023" name="Mol. Biol. Evol.">
        <title>Genomics of Secondarily Temperate Adaptation in the Only Non-Antarctic Icefish.</title>
        <authorList>
            <person name="Rivera-Colon A.G."/>
            <person name="Rayamajhi N."/>
            <person name="Minhas B.F."/>
            <person name="Madrigal G."/>
            <person name="Bilyk K.T."/>
            <person name="Yoon V."/>
            <person name="Hune M."/>
            <person name="Gregory S."/>
            <person name="Cheng C.H.C."/>
            <person name="Catchen J.M."/>
        </authorList>
    </citation>
    <scope>NUCLEOTIDE SEQUENCE [LARGE SCALE GENOMIC DNA]</scope>
    <source>
        <strain evidence="2">JMC-PN-2008</strain>
    </source>
</reference>
<dbReference type="Proteomes" id="UP001346869">
    <property type="component" value="Unassembled WGS sequence"/>
</dbReference>
<name>A0AAN8AHI7_ELEMC</name>
<evidence type="ECO:0000256" key="1">
    <source>
        <dbReference type="SAM" id="MobiDB-lite"/>
    </source>
</evidence>
<organism evidence="2 3">
    <name type="scientific">Eleginops maclovinus</name>
    <name type="common">Patagonian blennie</name>
    <name type="synonym">Eleginus maclovinus</name>
    <dbReference type="NCBI Taxonomy" id="56733"/>
    <lineage>
        <taxon>Eukaryota</taxon>
        <taxon>Metazoa</taxon>
        <taxon>Chordata</taxon>
        <taxon>Craniata</taxon>
        <taxon>Vertebrata</taxon>
        <taxon>Euteleostomi</taxon>
        <taxon>Actinopterygii</taxon>
        <taxon>Neopterygii</taxon>
        <taxon>Teleostei</taxon>
        <taxon>Neoteleostei</taxon>
        <taxon>Acanthomorphata</taxon>
        <taxon>Eupercaria</taxon>
        <taxon>Perciformes</taxon>
        <taxon>Notothenioidei</taxon>
        <taxon>Eleginopidae</taxon>
        <taxon>Eleginops</taxon>
    </lineage>
</organism>
<accession>A0AAN8AHI7</accession>
<sequence>MGFRPAPQPCGHRPELSTLPLLPLSGPQVYPPSLPPTLLPKAPTGLPPSPHQLQPIPCSEGPSLCDPEGCRVRRVRGRSPHCYSRHLSEVSASEALQPGRLHTARGDRDPPFSVNNGLFLLVFPTS</sequence>
<gene>
    <name evidence="2" type="ORF">PBY51_005384</name>
</gene>